<evidence type="ECO:0000313" key="3">
    <source>
        <dbReference type="Proteomes" id="UP000327424"/>
    </source>
</evidence>
<keyword evidence="3" id="KW-1185">Reference proteome</keyword>
<dbReference type="Proteomes" id="UP000327424">
    <property type="component" value="Chromosome"/>
</dbReference>
<gene>
    <name evidence="2" type="ORF">FR932_04815</name>
</gene>
<dbReference type="AlphaFoldDB" id="A0A5J6WK37"/>
<name>A0A5J6WK37_MORMI</name>
<feature type="domain" description="ChrR-like cupin" evidence="1">
    <location>
        <begin position="16"/>
        <end position="111"/>
    </location>
</feature>
<dbReference type="KEGG" id="mmaa:FR932_04815"/>
<accession>A0A5J6WK37</accession>
<dbReference type="Pfam" id="PF12973">
    <property type="entry name" value="Cupin_7"/>
    <property type="match status" value="1"/>
</dbReference>
<dbReference type="OrthoDB" id="9793147at2"/>
<dbReference type="SUPFAM" id="SSF51182">
    <property type="entry name" value="RmlC-like cupins"/>
    <property type="match status" value="1"/>
</dbReference>
<dbReference type="EMBL" id="CP044399">
    <property type="protein sequence ID" value="QFI37195.1"/>
    <property type="molecule type" value="Genomic_DNA"/>
</dbReference>
<reference evidence="2 3" key="1">
    <citation type="submission" date="2019-09" db="EMBL/GenBank/DDBJ databases">
        <title>Hybrid Assembly of the complete Genome of the Deep-Sea Bacterium Moritella marina from long Nanopore and Illumina reads.</title>
        <authorList>
            <person name="Magin S."/>
            <person name="Georgoulis A."/>
            <person name="Papadimitriou K."/>
            <person name="Iliakis G."/>
            <person name="Vorgias C.E."/>
        </authorList>
    </citation>
    <scope>NUCLEOTIDE SEQUENCE [LARGE SCALE GENOMIC DNA]</scope>
    <source>
        <strain evidence="2 3">MP-1</strain>
    </source>
</reference>
<sequence>MTKSTIQYWNTLALANKSQWEVIADTNGELEQLTLSMDDDTGDYTRLTRFKAGADTSAFGSKYHDYPEEIFIISGRLFDVVFDVWLEAGDYASRPPGEVHGPFICDQECLVLEISFPSQSIVPE</sequence>
<proteinExistence type="predicted"/>
<dbReference type="RefSeq" id="WP_019442832.1">
    <property type="nucleotide sequence ID" value="NZ_ALOE01000037.1"/>
</dbReference>
<dbReference type="InterPro" id="IPR014710">
    <property type="entry name" value="RmlC-like_jellyroll"/>
</dbReference>
<dbReference type="Gene3D" id="2.60.120.10">
    <property type="entry name" value="Jelly Rolls"/>
    <property type="match status" value="1"/>
</dbReference>
<protein>
    <recommendedName>
        <fullName evidence="1">ChrR-like cupin domain-containing protein</fullName>
    </recommendedName>
</protein>
<organism evidence="2 3">
    <name type="scientific">Moritella marina ATCC 15381</name>
    <dbReference type="NCBI Taxonomy" id="1202962"/>
    <lineage>
        <taxon>Bacteria</taxon>
        <taxon>Pseudomonadati</taxon>
        <taxon>Pseudomonadota</taxon>
        <taxon>Gammaproteobacteria</taxon>
        <taxon>Alteromonadales</taxon>
        <taxon>Moritellaceae</taxon>
        <taxon>Moritella</taxon>
    </lineage>
</organism>
<dbReference type="InterPro" id="IPR025979">
    <property type="entry name" value="ChrR-like_cupin_dom"/>
</dbReference>
<evidence type="ECO:0000313" key="2">
    <source>
        <dbReference type="EMBL" id="QFI37195.1"/>
    </source>
</evidence>
<evidence type="ECO:0000259" key="1">
    <source>
        <dbReference type="Pfam" id="PF12973"/>
    </source>
</evidence>
<dbReference type="InterPro" id="IPR011051">
    <property type="entry name" value="RmlC_Cupin_sf"/>
</dbReference>